<dbReference type="GO" id="GO:0046872">
    <property type="term" value="F:metal ion binding"/>
    <property type="evidence" value="ECO:0007669"/>
    <property type="project" value="UniProtKB-KW"/>
</dbReference>
<dbReference type="KEGG" id="apln:108733000"/>
<dbReference type="Gene3D" id="1.10.1380.10">
    <property type="entry name" value="Neutral endopeptidase , domain2"/>
    <property type="match status" value="1"/>
</dbReference>
<comment type="subcellular location">
    <subcellularLocation>
        <location evidence="2">Cell membrane</location>
        <topology evidence="2">Single-pass type II membrane protein</topology>
    </subcellularLocation>
</comment>
<feature type="domain" description="Peptidase M13 C-terminal" evidence="10">
    <location>
        <begin position="543"/>
        <end position="748"/>
    </location>
</feature>
<dbReference type="Gene3D" id="3.40.390.10">
    <property type="entry name" value="Collagenase (Catalytic Domain)"/>
    <property type="match status" value="1"/>
</dbReference>
<dbReference type="GO" id="GO:0016485">
    <property type="term" value="P:protein processing"/>
    <property type="evidence" value="ECO:0007669"/>
    <property type="project" value="TreeGrafter"/>
</dbReference>
<keyword evidence="5" id="KW-0479">Metal-binding</keyword>
<dbReference type="Proteomes" id="UP000192223">
    <property type="component" value="Unplaced"/>
</dbReference>
<dbReference type="PRINTS" id="PR00786">
    <property type="entry name" value="NEPRILYSIN"/>
</dbReference>
<evidence type="ECO:0000256" key="9">
    <source>
        <dbReference type="SAM" id="Phobius"/>
    </source>
</evidence>
<name>A0A7F5R2V4_AGRPL</name>
<dbReference type="InterPro" id="IPR042089">
    <property type="entry name" value="Peptidase_M13_dom_2"/>
</dbReference>
<dbReference type="OrthoDB" id="6475849at2759"/>
<evidence type="ECO:0000256" key="3">
    <source>
        <dbReference type="ARBA" id="ARBA00007357"/>
    </source>
</evidence>
<dbReference type="InterPro" id="IPR018497">
    <property type="entry name" value="Peptidase_M13_C"/>
</dbReference>
<dbReference type="InterPro" id="IPR008753">
    <property type="entry name" value="Peptidase_M13_N"/>
</dbReference>
<evidence type="ECO:0000256" key="2">
    <source>
        <dbReference type="ARBA" id="ARBA00004401"/>
    </source>
</evidence>
<evidence type="ECO:0000256" key="6">
    <source>
        <dbReference type="ARBA" id="ARBA00022801"/>
    </source>
</evidence>
<dbReference type="PANTHER" id="PTHR11733">
    <property type="entry name" value="ZINC METALLOPROTEASE FAMILY M13 NEPRILYSIN-RELATED"/>
    <property type="match status" value="1"/>
</dbReference>
<keyword evidence="9" id="KW-0472">Membrane</keyword>
<sequence length="749" mass="86218">MDFNTPAANRRRTCWKALTKNEKKLSMFLAGTITLIVILICLLFVQKSNASYSEDSNLDNNVQECGQKHQRVCLSASCIKASAQILSQMDFAVSPCDDFYRFVCGNYMKTTTIPDDKTSVNTFTVIVDELEEQLKLALGDTDNEEISSIQKVKRYYQSCINKQEIEERGINEVRDIITELGGWPVVEGRNWNEDKFNWLQSVFLNRKLGLDTGFFIDFSVGFDFKNSSRRLIQLDQPNFGLSREFLLSKNTDLTEAYYNYMVDIAIIFGATPEIAAEELSLSLKFEKELANYSLAQEDRRDTFKLYNLLTIAELNREFPSIDWLHYIKKLLPSNVQVTEDETVILGVPKYIRKLEKLIRRTPKRVLANYAIWRVVKSLIPYLSDIISQRELKYLKAISGQAERPPRWKECVEDVSSSLPILVGSLYVRKYVHRDTKTKVLEMVTFLKQEFINILKTIDWMDDESRNAALEKALTITEHIAYPDELLDDKKLEELFSGLEIYEDQFLKSSLNIALFMTDFYYSRLHQPVNKTDWIDHGNPAQVNAFYHPIENSIVFPAGILQGQLFGKDRPRYLNFGAIGSIIGHEITHGFDDTGRQFNKDGNLANWWAQDTQKSFLEKARCIINQYGNYTVKEINEKLNGKNTQGENIADNGGVKEAYFAYKTYVKAHGDEPFLPGLEFTPEQLFWVSAASNWCSVQRPEKLRLMVTTDTHSPGEFRVLGPFSNLEYFSKDFNCPLGSKMNPKDKCTVW</sequence>
<evidence type="ECO:0000256" key="7">
    <source>
        <dbReference type="ARBA" id="ARBA00022833"/>
    </source>
</evidence>
<dbReference type="GeneID" id="108733000"/>
<dbReference type="Pfam" id="PF05649">
    <property type="entry name" value="Peptidase_M13_N"/>
    <property type="match status" value="1"/>
</dbReference>
<accession>A0A7F5R2V4</accession>
<dbReference type="SUPFAM" id="SSF55486">
    <property type="entry name" value="Metalloproteases ('zincins'), catalytic domain"/>
    <property type="match status" value="1"/>
</dbReference>
<dbReference type="CDD" id="cd08662">
    <property type="entry name" value="M13"/>
    <property type="match status" value="1"/>
</dbReference>
<dbReference type="PROSITE" id="PS51885">
    <property type="entry name" value="NEPRILYSIN"/>
    <property type="match status" value="1"/>
</dbReference>
<keyword evidence="8" id="KW-0482">Metalloprotease</keyword>
<protein>
    <submittedName>
        <fullName evidence="13">Neprilysin-2</fullName>
    </submittedName>
</protein>
<proteinExistence type="inferred from homology"/>
<keyword evidence="6" id="KW-0378">Hydrolase</keyword>
<feature type="domain" description="Peptidase M13 N-terminal" evidence="11">
    <location>
        <begin position="95"/>
        <end position="482"/>
    </location>
</feature>
<dbReference type="AlphaFoldDB" id="A0A7F5R2V4"/>
<dbReference type="InParanoid" id="A0A7F5R2V4"/>
<evidence type="ECO:0000259" key="10">
    <source>
        <dbReference type="Pfam" id="PF01431"/>
    </source>
</evidence>
<evidence type="ECO:0000259" key="11">
    <source>
        <dbReference type="Pfam" id="PF05649"/>
    </source>
</evidence>
<evidence type="ECO:0000313" key="12">
    <source>
        <dbReference type="Proteomes" id="UP000192223"/>
    </source>
</evidence>
<evidence type="ECO:0000256" key="1">
    <source>
        <dbReference type="ARBA" id="ARBA00001947"/>
    </source>
</evidence>
<keyword evidence="4" id="KW-0645">Protease</keyword>
<dbReference type="RefSeq" id="XP_025829399.1">
    <property type="nucleotide sequence ID" value="XM_025973614.1"/>
</dbReference>
<dbReference type="GO" id="GO:0005886">
    <property type="term" value="C:plasma membrane"/>
    <property type="evidence" value="ECO:0007669"/>
    <property type="project" value="UniProtKB-SubCell"/>
</dbReference>
<dbReference type="GO" id="GO:0004222">
    <property type="term" value="F:metalloendopeptidase activity"/>
    <property type="evidence" value="ECO:0007669"/>
    <property type="project" value="InterPro"/>
</dbReference>
<comment type="cofactor">
    <cofactor evidence="1">
        <name>Zn(2+)</name>
        <dbReference type="ChEBI" id="CHEBI:29105"/>
    </cofactor>
</comment>
<keyword evidence="9" id="KW-0812">Transmembrane</keyword>
<dbReference type="PANTHER" id="PTHR11733:SF224">
    <property type="entry name" value="NEPRILYSIN-2"/>
    <property type="match status" value="1"/>
</dbReference>
<dbReference type="InterPro" id="IPR000718">
    <property type="entry name" value="Peptidase_M13"/>
</dbReference>
<comment type="similarity">
    <text evidence="3">Belongs to the peptidase M13 family.</text>
</comment>
<evidence type="ECO:0000313" key="13">
    <source>
        <dbReference type="RefSeq" id="XP_025829399.1"/>
    </source>
</evidence>
<evidence type="ECO:0000256" key="4">
    <source>
        <dbReference type="ARBA" id="ARBA00022670"/>
    </source>
</evidence>
<keyword evidence="9" id="KW-1133">Transmembrane helix</keyword>
<feature type="transmembrane region" description="Helical" evidence="9">
    <location>
        <begin position="25"/>
        <end position="45"/>
    </location>
</feature>
<evidence type="ECO:0000256" key="5">
    <source>
        <dbReference type="ARBA" id="ARBA00022723"/>
    </source>
</evidence>
<dbReference type="Pfam" id="PF01431">
    <property type="entry name" value="Peptidase_M13"/>
    <property type="match status" value="1"/>
</dbReference>
<reference evidence="13" key="1">
    <citation type="submission" date="2025-08" db="UniProtKB">
        <authorList>
            <consortium name="RefSeq"/>
        </authorList>
    </citation>
    <scope>IDENTIFICATION</scope>
    <source>
        <tissue evidence="13">Entire body</tissue>
    </source>
</reference>
<evidence type="ECO:0000256" key="8">
    <source>
        <dbReference type="ARBA" id="ARBA00023049"/>
    </source>
</evidence>
<keyword evidence="7" id="KW-0862">Zinc</keyword>
<organism evidence="12 13">
    <name type="scientific">Agrilus planipennis</name>
    <name type="common">Emerald ash borer</name>
    <name type="synonym">Agrilus marcopoli</name>
    <dbReference type="NCBI Taxonomy" id="224129"/>
    <lineage>
        <taxon>Eukaryota</taxon>
        <taxon>Metazoa</taxon>
        <taxon>Ecdysozoa</taxon>
        <taxon>Arthropoda</taxon>
        <taxon>Hexapoda</taxon>
        <taxon>Insecta</taxon>
        <taxon>Pterygota</taxon>
        <taxon>Neoptera</taxon>
        <taxon>Endopterygota</taxon>
        <taxon>Coleoptera</taxon>
        <taxon>Polyphaga</taxon>
        <taxon>Elateriformia</taxon>
        <taxon>Buprestoidea</taxon>
        <taxon>Buprestidae</taxon>
        <taxon>Agrilinae</taxon>
        <taxon>Agrilus</taxon>
    </lineage>
</organism>
<keyword evidence="12" id="KW-1185">Reference proteome</keyword>
<dbReference type="InterPro" id="IPR024079">
    <property type="entry name" value="MetalloPept_cat_dom_sf"/>
</dbReference>
<gene>
    <name evidence="13" type="primary">LOC108733000</name>
</gene>